<dbReference type="SUPFAM" id="SSF54909">
    <property type="entry name" value="Dimeric alpha+beta barrel"/>
    <property type="match status" value="1"/>
</dbReference>
<reference evidence="3" key="1">
    <citation type="submission" date="2016-03" db="EMBL/GenBank/DDBJ databases">
        <authorList>
            <person name="Ma C."/>
            <person name="Zhou S."/>
            <person name="Yang G."/>
        </authorList>
    </citation>
    <scope>NUCLEOTIDE SEQUENCE [LARGE SCALE GENOMIC DNA]</scope>
    <source>
        <strain evidence="3">SgZ-1</strain>
    </source>
</reference>
<dbReference type="PANTHER" id="PTHR41521">
    <property type="match status" value="1"/>
</dbReference>
<dbReference type="InterPro" id="IPR010753">
    <property type="entry name" value="DUF1330"/>
</dbReference>
<dbReference type="KEGG" id="thu:AC731_009555"/>
<dbReference type="PANTHER" id="PTHR41521:SF4">
    <property type="entry name" value="BLR0684 PROTEIN"/>
    <property type="match status" value="1"/>
</dbReference>
<accession>A0A127K5F1</accession>
<evidence type="ECO:0000259" key="1">
    <source>
        <dbReference type="Pfam" id="PF07045"/>
    </source>
</evidence>
<sequence length="96" mass="10516">MSKGYVVGHITVKDADKWAEYRSRVPETLAPWQAELVFRGHQVAAFAGESPHADVVVIRFPSVAAAHGWFASPAYQALIPLREQAAEVVLLNCESV</sequence>
<dbReference type="Gene3D" id="3.30.70.100">
    <property type="match status" value="1"/>
</dbReference>
<proteinExistence type="predicted"/>
<evidence type="ECO:0000313" key="3">
    <source>
        <dbReference type="Proteomes" id="UP000036902"/>
    </source>
</evidence>
<keyword evidence="3" id="KW-1185">Reference proteome</keyword>
<dbReference type="EMBL" id="CP014646">
    <property type="protein sequence ID" value="AMO37179.1"/>
    <property type="molecule type" value="Genomic_DNA"/>
</dbReference>
<name>A0A127K5F1_9RHOO</name>
<feature type="domain" description="DUF1330" evidence="1">
    <location>
        <begin position="3"/>
        <end position="91"/>
    </location>
</feature>
<dbReference type="InterPro" id="IPR011008">
    <property type="entry name" value="Dimeric_a/b-barrel"/>
</dbReference>
<gene>
    <name evidence="2" type="ORF">AC731_009555</name>
</gene>
<dbReference type="AlphaFoldDB" id="A0A127K5F1"/>
<protein>
    <recommendedName>
        <fullName evidence="1">DUF1330 domain-containing protein</fullName>
    </recommendedName>
</protein>
<dbReference type="Pfam" id="PF07045">
    <property type="entry name" value="DUF1330"/>
    <property type="match status" value="1"/>
</dbReference>
<organism evidence="2 3">
    <name type="scientific">Thauera humireducens</name>
    <dbReference type="NCBI Taxonomy" id="1134435"/>
    <lineage>
        <taxon>Bacteria</taxon>
        <taxon>Pseudomonadati</taxon>
        <taxon>Pseudomonadota</taxon>
        <taxon>Betaproteobacteria</taxon>
        <taxon>Rhodocyclales</taxon>
        <taxon>Zoogloeaceae</taxon>
        <taxon>Thauera</taxon>
    </lineage>
</organism>
<evidence type="ECO:0000313" key="2">
    <source>
        <dbReference type="EMBL" id="AMO37179.1"/>
    </source>
</evidence>
<dbReference type="Proteomes" id="UP000036902">
    <property type="component" value="Chromosome"/>
</dbReference>
<dbReference type="RefSeq" id="WP_048705580.1">
    <property type="nucleotide sequence ID" value="NZ_CP014646.1"/>
</dbReference>
<dbReference type="STRING" id="1134435.AC731_009555"/>